<proteinExistence type="predicted"/>
<dbReference type="EMBL" id="CACVAU010000079">
    <property type="protein sequence ID" value="CAA6824945.1"/>
    <property type="molecule type" value="Genomic_DNA"/>
</dbReference>
<sequence length="148" mass="16531">MHQISIGKISIMITLLHTSLYSASLSSAEITKMVNEIKKEREGIGLVMLNNTANPFIIYIPEEKVPEASFGSEVVNTAPVEVKYMLKAILNNAAFIDKKWYKRGDSLGNYKIGYISSTSVVLNSSAGERVLKLNQKKKKFIKLNRGHK</sequence>
<name>A0A6S6TZU9_9BACT</name>
<reference evidence="1" key="1">
    <citation type="submission" date="2020-01" db="EMBL/GenBank/DDBJ databases">
        <authorList>
            <person name="Meier V. D."/>
            <person name="Meier V D."/>
        </authorList>
    </citation>
    <scope>NUCLEOTIDE SEQUENCE</scope>
    <source>
        <strain evidence="1">HLG_WM_MAG_05</strain>
    </source>
</reference>
<gene>
    <name evidence="1" type="ORF">HELGO_WM6992</name>
</gene>
<dbReference type="AlphaFoldDB" id="A0A6S6TZU9"/>
<evidence type="ECO:0000313" key="1">
    <source>
        <dbReference type="EMBL" id="CAA6824945.1"/>
    </source>
</evidence>
<organism evidence="1">
    <name type="scientific">uncultured Sulfurovum sp</name>
    <dbReference type="NCBI Taxonomy" id="269237"/>
    <lineage>
        <taxon>Bacteria</taxon>
        <taxon>Pseudomonadati</taxon>
        <taxon>Campylobacterota</taxon>
        <taxon>Epsilonproteobacteria</taxon>
        <taxon>Campylobacterales</taxon>
        <taxon>Sulfurovaceae</taxon>
        <taxon>Sulfurovum</taxon>
        <taxon>environmental samples</taxon>
    </lineage>
</organism>
<protein>
    <submittedName>
        <fullName evidence="1">Uncharacterized protein</fullName>
    </submittedName>
</protein>
<accession>A0A6S6TZU9</accession>